<accession>A0ACB6RK15</accession>
<comment type="caution">
    <text evidence="1">The sequence shown here is derived from an EMBL/GenBank/DDBJ whole genome shotgun (WGS) entry which is preliminary data.</text>
</comment>
<protein>
    <submittedName>
        <fullName evidence="1">Uncharacterized protein</fullName>
    </submittedName>
</protein>
<reference evidence="1" key="1">
    <citation type="journal article" date="2020" name="Stud. Mycol.">
        <title>101 Dothideomycetes genomes: a test case for predicting lifestyles and emergence of pathogens.</title>
        <authorList>
            <person name="Haridas S."/>
            <person name="Albert R."/>
            <person name="Binder M."/>
            <person name="Bloem J."/>
            <person name="Labutti K."/>
            <person name="Salamov A."/>
            <person name="Andreopoulos B."/>
            <person name="Baker S."/>
            <person name="Barry K."/>
            <person name="Bills G."/>
            <person name="Bluhm B."/>
            <person name="Cannon C."/>
            <person name="Castanera R."/>
            <person name="Culley D."/>
            <person name="Daum C."/>
            <person name="Ezra D."/>
            <person name="Gonzalez J."/>
            <person name="Henrissat B."/>
            <person name="Kuo A."/>
            <person name="Liang C."/>
            <person name="Lipzen A."/>
            <person name="Lutzoni F."/>
            <person name="Magnuson J."/>
            <person name="Mondo S."/>
            <person name="Nolan M."/>
            <person name="Ohm R."/>
            <person name="Pangilinan J."/>
            <person name="Park H.-J."/>
            <person name="Ramirez L."/>
            <person name="Alfaro M."/>
            <person name="Sun H."/>
            <person name="Tritt A."/>
            <person name="Yoshinaga Y."/>
            <person name="Zwiers L.-H."/>
            <person name="Turgeon B."/>
            <person name="Goodwin S."/>
            <person name="Spatafora J."/>
            <person name="Crous P."/>
            <person name="Grigoriev I."/>
        </authorList>
    </citation>
    <scope>NUCLEOTIDE SEQUENCE</scope>
    <source>
        <strain evidence="1">CBS 525.71</strain>
    </source>
</reference>
<keyword evidence="2" id="KW-1185">Reference proteome</keyword>
<dbReference type="Proteomes" id="UP000799754">
    <property type="component" value="Unassembled WGS sequence"/>
</dbReference>
<evidence type="ECO:0000313" key="2">
    <source>
        <dbReference type="Proteomes" id="UP000799754"/>
    </source>
</evidence>
<gene>
    <name evidence="1" type="ORF">BU25DRAFT_232783</name>
</gene>
<dbReference type="EMBL" id="MU006752">
    <property type="protein sequence ID" value="KAF2621687.1"/>
    <property type="molecule type" value="Genomic_DNA"/>
</dbReference>
<organism evidence="1 2">
    <name type="scientific">Macroventuria anomochaeta</name>
    <dbReference type="NCBI Taxonomy" id="301207"/>
    <lineage>
        <taxon>Eukaryota</taxon>
        <taxon>Fungi</taxon>
        <taxon>Dikarya</taxon>
        <taxon>Ascomycota</taxon>
        <taxon>Pezizomycotina</taxon>
        <taxon>Dothideomycetes</taxon>
        <taxon>Pleosporomycetidae</taxon>
        <taxon>Pleosporales</taxon>
        <taxon>Pleosporineae</taxon>
        <taxon>Didymellaceae</taxon>
        <taxon>Macroventuria</taxon>
    </lineage>
</organism>
<proteinExistence type="predicted"/>
<evidence type="ECO:0000313" key="1">
    <source>
        <dbReference type="EMBL" id="KAF2621687.1"/>
    </source>
</evidence>
<sequence length="499" mass="53773">MALKKRLGLGSLMRKRSSQDVPADSDADTPDANAARGVKLFCEAGAANSGDEVLHLPTIVEAAESSPSAAAASASQIHKFLSKDNYTRPHVQYSAIMLIRILADNPGPSFTKNLDKQFADTVKRLLRNGTDTSVAQILKETLNALEREKAFDTNLNAVFAMWRKEKALMENAAKQFGPRRLDAPGWSAGQQFQAGFSSGGSRSKSRGLPPPVELAARIEEARTSAKLLLQLVQSTPPNELIGNDLVKEFAERCISAQRSIQSYIACDNPTPDDDTMLTLIETNEQLSLAASKHQRAVLQARRAIGASPSPPAQQTPPILPPVNNAPSGVPASSYDQPAIPQRNDVQAPSPVDTLPTDPYPLPNTAPYGAPQSQASAVQSSNNSSIPASLQAAPNRQSSAPQQQDEDPFADHYTSTYTPPTNPRSNGYGGSPDSYHPGYQSTPSYLNRQESSANNLTMHGAAIQEEDAGQHPRTPEHNATQPQQHDVSPIAERNTVTYRY</sequence>
<name>A0ACB6RK15_9PLEO</name>